<proteinExistence type="predicted"/>
<sequence length="83" mass="9481">MFNGNIDEPRAGHDKNEGLRIVAGFGICISRCKRRNDYIDNTDHPDNSDNPDYSNHTDQPDNSYKPDNNTNDSDYCNYADHTD</sequence>
<dbReference type="WBParaSite" id="BXY_0173000.1">
    <property type="protein sequence ID" value="BXY_0173000.1"/>
    <property type="gene ID" value="BXY_0173000"/>
</dbReference>
<organism evidence="2 3">
    <name type="scientific">Bursaphelenchus xylophilus</name>
    <name type="common">Pinewood nematode worm</name>
    <name type="synonym">Aphelenchoides xylophilus</name>
    <dbReference type="NCBI Taxonomy" id="6326"/>
    <lineage>
        <taxon>Eukaryota</taxon>
        <taxon>Metazoa</taxon>
        <taxon>Ecdysozoa</taxon>
        <taxon>Nematoda</taxon>
        <taxon>Chromadorea</taxon>
        <taxon>Rhabditida</taxon>
        <taxon>Tylenchina</taxon>
        <taxon>Tylenchomorpha</taxon>
        <taxon>Aphelenchoidea</taxon>
        <taxon>Aphelenchoididae</taxon>
        <taxon>Bursaphelenchus</taxon>
    </lineage>
</organism>
<accession>A0A1I7RLZ5</accession>
<reference evidence="3" key="1">
    <citation type="submission" date="2016-11" db="UniProtKB">
        <authorList>
            <consortium name="WormBaseParasite"/>
        </authorList>
    </citation>
    <scope>IDENTIFICATION</scope>
</reference>
<evidence type="ECO:0000313" key="2">
    <source>
        <dbReference type="Proteomes" id="UP000095284"/>
    </source>
</evidence>
<feature type="compositionally biased region" description="Polar residues" evidence="1">
    <location>
        <begin position="48"/>
        <end position="74"/>
    </location>
</feature>
<evidence type="ECO:0000256" key="1">
    <source>
        <dbReference type="SAM" id="MobiDB-lite"/>
    </source>
</evidence>
<dbReference type="AlphaFoldDB" id="A0A1I7RLZ5"/>
<protein>
    <submittedName>
        <fullName evidence="3">Conserved domain protein</fullName>
    </submittedName>
</protein>
<name>A0A1I7RLZ5_BURXY</name>
<feature type="region of interest" description="Disordered" evidence="1">
    <location>
        <begin position="38"/>
        <end position="83"/>
    </location>
</feature>
<feature type="compositionally biased region" description="Basic and acidic residues" evidence="1">
    <location>
        <begin position="38"/>
        <end position="47"/>
    </location>
</feature>
<evidence type="ECO:0000313" key="3">
    <source>
        <dbReference type="WBParaSite" id="BXY_0173000.1"/>
    </source>
</evidence>
<dbReference type="Proteomes" id="UP000095284">
    <property type="component" value="Unplaced"/>
</dbReference>